<dbReference type="Pfam" id="PF07394">
    <property type="entry name" value="DUF1501"/>
    <property type="match status" value="1"/>
</dbReference>
<dbReference type="InterPro" id="IPR006311">
    <property type="entry name" value="TAT_signal"/>
</dbReference>
<dbReference type="AlphaFoldDB" id="A0A842HAX1"/>
<proteinExistence type="predicted"/>
<comment type="caution">
    <text evidence="1">The sequence shown here is derived from an EMBL/GenBank/DDBJ whole genome shotgun (WGS) entry which is preliminary data.</text>
</comment>
<evidence type="ECO:0000313" key="2">
    <source>
        <dbReference type="Proteomes" id="UP000546464"/>
    </source>
</evidence>
<dbReference type="Proteomes" id="UP000546464">
    <property type="component" value="Unassembled WGS sequence"/>
</dbReference>
<dbReference type="PANTHER" id="PTHR43737">
    <property type="entry name" value="BLL7424 PROTEIN"/>
    <property type="match status" value="1"/>
</dbReference>
<evidence type="ECO:0000313" key="1">
    <source>
        <dbReference type="EMBL" id="MBC2593279.1"/>
    </source>
</evidence>
<sequence>MNDPCPRLPLTRREFLRSSASGLGLLAFSGFVPAFLTRAAAAQVPAAERDRSILVLVQLAGGNDGLNTVIPFADDHYYNLRPKLGIPANKVIRLDDLTGLHPAMGKMSELWKDGKLSIVQNVGYPNPNRSHFRSTEIWETAVDSDQTTQTGWIGRYFDAECSGKPSSSEPNAVHIGDEMPQSCQSSVPHNIFGMPANGSVGKAADREIDLLEDVIEASSNSGNAGYLQHTLMDTIVTQRQVNDVLGKYKPLAKYPGSSLGQSLQRVAALIAAGLETRVYFVRQGSYDTHANQSGRHQQLLGDLSAALAAFQFDLERHKLQDQVLTMTFSEFGRRPSENASIGTDHGTAAPLFVMGAGVKNPLVGTRPDLNVKKNQDLTYTTDFRQVYSTVLKNWMQADPSKVIERPFKSMNFV</sequence>
<name>A0A842HAX1_9BACT</name>
<dbReference type="RefSeq" id="WP_185674289.1">
    <property type="nucleotide sequence ID" value="NZ_JACHVB010000013.1"/>
</dbReference>
<dbReference type="PANTHER" id="PTHR43737:SF1">
    <property type="entry name" value="DUF1501 DOMAIN-CONTAINING PROTEIN"/>
    <property type="match status" value="1"/>
</dbReference>
<accession>A0A842HAX1</accession>
<dbReference type="PROSITE" id="PS51318">
    <property type="entry name" value="TAT"/>
    <property type="match status" value="1"/>
</dbReference>
<dbReference type="EMBL" id="JACHVB010000013">
    <property type="protein sequence ID" value="MBC2593279.1"/>
    <property type="molecule type" value="Genomic_DNA"/>
</dbReference>
<reference evidence="1 2" key="1">
    <citation type="submission" date="2020-07" db="EMBL/GenBank/DDBJ databases">
        <authorList>
            <person name="Feng X."/>
        </authorList>
    </citation>
    <scope>NUCLEOTIDE SEQUENCE [LARGE SCALE GENOMIC DNA]</scope>
    <source>
        <strain evidence="1 2">JCM31066</strain>
    </source>
</reference>
<keyword evidence="2" id="KW-1185">Reference proteome</keyword>
<protein>
    <submittedName>
        <fullName evidence="1">DUF1501 domain-containing protein</fullName>
    </submittedName>
</protein>
<organism evidence="1 2">
    <name type="scientific">Ruficoccus amylovorans</name>
    <dbReference type="NCBI Taxonomy" id="1804625"/>
    <lineage>
        <taxon>Bacteria</taxon>
        <taxon>Pseudomonadati</taxon>
        <taxon>Verrucomicrobiota</taxon>
        <taxon>Opitutia</taxon>
        <taxon>Puniceicoccales</taxon>
        <taxon>Cerasicoccaceae</taxon>
        <taxon>Ruficoccus</taxon>
    </lineage>
</organism>
<dbReference type="InterPro" id="IPR010869">
    <property type="entry name" value="DUF1501"/>
</dbReference>
<gene>
    <name evidence="1" type="ORF">H5P28_03295</name>
</gene>